<organism evidence="1 2">
    <name type="scientific">Dunaliella salina</name>
    <name type="common">Green alga</name>
    <name type="synonym">Protococcus salinus</name>
    <dbReference type="NCBI Taxonomy" id="3046"/>
    <lineage>
        <taxon>Eukaryota</taxon>
        <taxon>Viridiplantae</taxon>
        <taxon>Chlorophyta</taxon>
        <taxon>core chlorophytes</taxon>
        <taxon>Chlorophyceae</taxon>
        <taxon>CS clade</taxon>
        <taxon>Chlamydomonadales</taxon>
        <taxon>Dunaliellaceae</taxon>
        <taxon>Dunaliella</taxon>
    </lineage>
</organism>
<proteinExistence type="predicted"/>
<gene>
    <name evidence="1" type="ORF">DUNSADRAFT_11728</name>
</gene>
<evidence type="ECO:0008006" key="3">
    <source>
        <dbReference type="Google" id="ProtNLM"/>
    </source>
</evidence>
<sequence>MGPGLGPWRSEGQHAQQAGWFPAAWLSKSRAQPLTIRRAIRAACRLSPAAKSRAQPLAIPDRQHLLSMQIGFSCLAECKAQLLTAGGAARERCRLTQAACRDP</sequence>
<protein>
    <recommendedName>
        <fullName evidence="3">Encoded protein</fullName>
    </recommendedName>
</protein>
<dbReference type="EMBL" id="MU069877">
    <property type="protein sequence ID" value="KAF5832396.1"/>
    <property type="molecule type" value="Genomic_DNA"/>
</dbReference>
<name>A0ABQ7GCQ6_DUNSA</name>
<keyword evidence="2" id="KW-1185">Reference proteome</keyword>
<dbReference type="Proteomes" id="UP000815325">
    <property type="component" value="Unassembled WGS sequence"/>
</dbReference>
<evidence type="ECO:0000313" key="2">
    <source>
        <dbReference type="Proteomes" id="UP000815325"/>
    </source>
</evidence>
<comment type="caution">
    <text evidence="1">The sequence shown here is derived from an EMBL/GenBank/DDBJ whole genome shotgun (WGS) entry which is preliminary data.</text>
</comment>
<reference evidence="1" key="1">
    <citation type="submission" date="2017-08" db="EMBL/GenBank/DDBJ databases">
        <authorList>
            <person name="Polle J.E."/>
            <person name="Barry K."/>
            <person name="Cushman J."/>
            <person name="Schmutz J."/>
            <person name="Tran D."/>
            <person name="Hathwaick L.T."/>
            <person name="Yim W.C."/>
            <person name="Jenkins J."/>
            <person name="Mckie-Krisberg Z.M."/>
            <person name="Prochnik S."/>
            <person name="Lindquist E."/>
            <person name="Dockter R.B."/>
            <person name="Adam C."/>
            <person name="Molina H."/>
            <person name="Bunkerborg J."/>
            <person name="Jin E."/>
            <person name="Buchheim M."/>
            <person name="Magnuson J."/>
        </authorList>
    </citation>
    <scope>NUCLEOTIDE SEQUENCE</scope>
    <source>
        <strain evidence="1">CCAP 19/18</strain>
    </source>
</reference>
<evidence type="ECO:0000313" key="1">
    <source>
        <dbReference type="EMBL" id="KAF5832396.1"/>
    </source>
</evidence>
<accession>A0ABQ7GCQ6</accession>